<evidence type="ECO:0000256" key="1">
    <source>
        <dbReference type="SAM" id="Coils"/>
    </source>
</evidence>
<keyword evidence="3" id="KW-1185">Reference proteome</keyword>
<comment type="caution">
    <text evidence="2">The sequence shown here is derived from an EMBL/GenBank/DDBJ whole genome shotgun (WGS) entry which is preliminary data.</text>
</comment>
<protein>
    <submittedName>
        <fullName evidence="2">Uncharacterized protein</fullName>
    </submittedName>
</protein>
<proteinExistence type="predicted"/>
<evidence type="ECO:0000313" key="3">
    <source>
        <dbReference type="Proteomes" id="UP001211907"/>
    </source>
</evidence>
<organism evidence="2 3">
    <name type="scientific">Physocladia obscura</name>
    <dbReference type="NCBI Taxonomy" id="109957"/>
    <lineage>
        <taxon>Eukaryota</taxon>
        <taxon>Fungi</taxon>
        <taxon>Fungi incertae sedis</taxon>
        <taxon>Chytridiomycota</taxon>
        <taxon>Chytridiomycota incertae sedis</taxon>
        <taxon>Chytridiomycetes</taxon>
        <taxon>Chytridiales</taxon>
        <taxon>Chytriomycetaceae</taxon>
        <taxon>Physocladia</taxon>
    </lineage>
</organism>
<sequence length="453" mass="50775">MFPIKKNPLEMHLLATTRIKAKPVKKASWENLELVARAITVALIRKNISSSLREIKAKKFDRNHRHQFDLQMTIPIVLQAKLPEYGAQASFVLFIKPKVFAHDIDTPSERLRAKILDELIVDTALALHNDAAETLKNEIADYASSQNVVRTELKAETELLQKVKGVSLFHLAATISGSSKVYVEQITQTISAKEKQISQLADRQTNLEQQLKELDVADSLTLAKAKALKETRTALIDLLNDAFENGRKEFSDDAVFAQDSLHGQTSKEKFDAKEKNEILRKTFEEAQNELELAIKDLDVIISSQDTVVVPTKSTVATGYGVQRGKLRASFIDAKYTWPVKKAAAHITKAESILPPFPANKPTLSFKNLAAATLCDYEILSQMKEVQNELVKIRNWVVDSLKNLPSSLAVEKKLRVEAGRDLLNYRVGVFEKDLLQADTPLSSSDLIPDLNEFY</sequence>
<dbReference type="Proteomes" id="UP001211907">
    <property type="component" value="Unassembled WGS sequence"/>
</dbReference>
<feature type="coiled-coil region" evidence="1">
    <location>
        <begin position="183"/>
        <end position="217"/>
    </location>
</feature>
<name>A0AAD5XCI4_9FUNG</name>
<evidence type="ECO:0000313" key="2">
    <source>
        <dbReference type="EMBL" id="KAJ3119156.1"/>
    </source>
</evidence>
<dbReference type="AlphaFoldDB" id="A0AAD5XCI4"/>
<gene>
    <name evidence="2" type="ORF">HK100_000458</name>
</gene>
<feature type="coiled-coil region" evidence="1">
    <location>
        <begin position="269"/>
        <end position="296"/>
    </location>
</feature>
<keyword evidence="1" id="KW-0175">Coiled coil</keyword>
<accession>A0AAD5XCI4</accession>
<dbReference type="EMBL" id="JADGJH010001092">
    <property type="protein sequence ID" value="KAJ3119156.1"/>
    <property type="molecule type" value="Genomic_DNA"/>
</dbReference>
<reference evidence="2" key="1">
    <citation type="submission" date="2020-05" db="EMBL/GenBank/DDBJ databases">
        <title>Phylogenomic resolution of chytrid fungi.</title>
        <authorList>
            <person name="Stajich J.E."/>
            <person name="Amses K."/>
            <person name="Simmons R."/>
            <person name="Seto K."/>
            <person name="Myers J."/>
            <person name="Bonds A."/>
            <person name="Quandt C.A."/>
            <person name="Barry K."/>
            <person name="Liu P."/>
            <person name="Grigoriev I."/>
            <person name="Longcore J.E."/>
            <person name="James T.Y."/>
        </authorList>
    </citation>
    <scope>NUCLEOTIDE SEQUENCE</scope>
    <source>
        <strain evidence="2">JEL0513</strain>
    </source>
</reference>